<evidence type="ECO:0000256" key="11">
    <source>
        <dbReference type="ARBA" id="ARBA00023136"/>
    </source>
</evidence>
<keyword evidence="6" id="KW-0444">Lipid biosynthesis</keyword>
<feature type="transmembrane region" description="Helical" evidence="16">
    <location>
        <begin position="198"/>
        <end position="216"/>
    </location>
</feature>
<dbReference type="Gene3D" id="1.20.120.1760">
    <property type="match status" value="1"/>
</dbReference>
<evidence type="ECO:0000256" key="13">
    <source>
        <dbReference type="ARBA" id="ARBA00023264"/>
    </source>
</evidence>
<dbReference type="EMBL" id="FLYE01000023">
    <property type="protein sequence ID" value="SCA56944.1"/>
    <property type="molecule type" value="Genomic_DNA"/>
</dbReference>
<keyword evidence="8 16" id="KW-0812">Transmembrane</keyword>
<dbReference type="Pfam" id="PF01066">
    <property type="entry name" value="CDP-OH_P_transf"/>
    <property type="match status" value="1"/>
</dbReference>
<evidence type="ECO:0000313" key="18">
    <source>
        <dbReference type="EMBL" id="SCA56944.1"/>
    </source>
</evidence>
<evidence type="ECO:0000256" key="14">
    <source>
        <dbReference type="ARBA" id="ARBA00032361"/>
    </source>
</evidence>
<proteinExistence type="inferred from homology"/>
<evidence type="ECO:0000256" key="2">
    <source>
        <dbReference type="ARBA" id="ARBA00004127"/>
    </source>
</evidence>
<dbReference type="GO" id="GO:0003882">
    <property type="term" value="F:CDP-diacylglycerol-serine O-phosphatidyltransferase activity"/>
    <property type="evidence" value="ECO:0007669"/>
    <property type="project" value="UniProtKB-EC"/>
</dbReference>
<evidence type="ECO:0000256" key="10">
    <source>
        <dbReference type="ARBA" id="ARBA00023098"/>
    </source>
</evidence>
<comment type="subcellular location">
    <subcellularLocation>
        <location evidence="2">Endomembrane system</location>
        <topology evidence="2">Multi-pass membrane protein</topology>
    </subcellularLocation>
</comment>
<name>A0A1C3RIB0_9PROT</name>
<feature type="transmembrane region" description="Helical" evidence="16">
    <location>
        <begin position="169"/>
        <end position="186"/>
    </location>
</feature>
<dbReference type="RefSeq" id="WP_069188995.1">
    <property type="nucleotide sequence ID" value="NZ_FLYE01000023.1"/>
</dbReference>
<evidence type="ECO:0000256" key="7">
    <source>
        <dbReference type="ARBA" id="ARBA00022679"/>
    </source>
</evidence>
<feature type="transmembrane region" description="Helical" evidence="16">
    <location>
        <begin position="222"/>
        <end position="240"/>
    </location>
</feature>
<comment type="catalytic activity">
    <reaction evidence="1">
        <text>a CDP-1,2-diacyl-sn-glycerol + L-serine = a 1,2-diacyl-sn-glycero-3-phospho-L-serine + CMP + H(+)</text>
        <dbReference type="Rhea" id="RHEA:16913"/>
        <dbReference type="ChEBI" id="CHEBI:15378"/>
        <dbReference type="ChEBI" id="CHEBI:33384"/>
        <dbReference type="ChEBI" id="CHEBI:57262"/>
        <dbReference type="ChEBI" id="CHEBI:58332"/>
        <dbReference type="ChEBI" id="CHEBI:60377"/>
        <dbReference type="EC" id="2.7.8.8"/>
    </reaction>
</comment>
<feature type="domain" description="CDP-alcohol phosphatidyltransferase C-terminal" evidence="17">
    <location>
        <begin position="202"/>
        <end position="237"/>
    </location>
</feature>
<keyword evidence="12" id="KW-0594">Phospholipid biosynthesis</keyword>
<protein>
    <recommendedName>
        <fullName evidence="5">CDP-diacylglycerol--serine O-phosphatidyltransferase</fullName>
        <ecNumber evidence="4">2.7.8.8</ecNumber>
    </recommendedName>
    <alternativeName>
        <fullName evidence="14">Phosphatidylserine synthase</fullName>
    </alternativeName>
</protein>
<dbReference type="GO" id="GO:0012505">
    <property type="term" value="C:endomembrane system"/>
    <property type="evidence" value="ECO:0007669"/>
    <property type="project" value="UniProtKB-SubCell"/>
</dbReference>
<dbReference type="NCBIfam" id="TIGR00473">
    <property type="entry name" value="pssA"/>
    <property type="match status" value="1"/>
</dbReference>
<evidence type="ECO:0000256" key="3">
    <source>
        <dbReference type="ARBA" id="ARBA00010441"/>
    </source>
</evidence>
<evidence type="ECO:0000256" key="5">
    <source>
        <dbReference type="ARBA" id="ARBA00017171"/>
    </source>
</evidence>
<keyword evidence="11 16" id="KW-0472">Membrane</keyword>
<dbReference type="Pfam" id="PF08009">
    <property type="entry name" value="CDP-OH_P_tran_2"/>
    <property type="match status" value="1"/>
</dbReference>
<dbReference type="InterPro" id="IPR050324">
    <property type="entry name" value="CDP-alcohol_PTase-I"/>
</dbReference>
<evidence type="ECO:0000256" key="4">
    <source>
        <dbReference type="ARBA" id="ARBA00013174"/>
    </source>
</evidence>
<keyword evidence="13" id="KW-1208">Phospholipid metabolism</keyword>
<reference evidence="18 19" key="1">
    <citation type="submission" date="2016-07" db="EMBL/GenBank/DDBJ databases">
        <authorList>
            <person name="Lefevre C.T."/>
        </authorList>
    </citation>
    <scope>NUCLEOTIDE SEQUENCE [LARGE SCALE GENOMIC DNA]</scope>
    <source>
        <strain evidence="18">PR1</strain>
    </source>
</reference>
<dbReference type="GO" id="GO:0016020">
    <property type="term" value="C:membrane"/>
    <property type="evidence" value="ECO:0007669"/>
    <property type="project" value="InterPro"/>
</dbReference>
<feature type="transmembrane region" description="Helical" evidence="16">
    <location>
        <begin position="21"/>
        <end position="38"/>
    </location>
</feature>
<dbReference type="PANTHER" id="PTHR14269:SF61">
    <property type="entry name" value="CDP-DIACYLGLYCEROL--SERINE O-PHOSPHATIDYLTRANSFERASE"/>
    <property type="match status" value="1"/>
</dbReference>
<keyword evidence="10" id="KW-0443">Lipid metabolism</keyword>
<evidence type="ECO:0000256" key="8">
    <source>
        <dbReference type="ARBA" id="ARBA00022692"/>
    </source>
</evidence>
<dbReference type="InterPro" id="IPR043130">
    <property type="entry name" value="CDP-OH_PTrfase_TM_dom"/>
</dbReference>
<dbReference type="OrthoDB" id="9777147at2"/>
<dbReference type="InterPro" id="IPR004533">
    <property type="entry name" value="CDP-diaglyc--ser_O-PTrfase"/>
</dbReference>
<dbReference type="PANTHER" id="PTHR14269">
    <property type="entry name" value="CDP-DIACYLGLYCEROL--GLYCEROL-3-PHOSPHATE 3-PHOSPHATIDYLTRANSFERASE-RELATED"/>
    <property type="match status" value="1"/>
</dbReference>
<evidence type="ECO:0000256" key="16">
    <source>
        <dbReference type="SAM" id="Phobius"/>
    </source>
</evidence>
<dbReference type="InterPro" id="IPR048254">
    <property type="entry name" value="CDP_ALCOHOL_P_TRANSF_CS"/>
</dbReference>
<dbReference type="InterPro" id="IPR000462">
    <property type="entry name" value="CDP-OH_P_trans"/>
</dbReference>
<sequence length="271" mass="29965">MTEKPRPKLRRLPINRLIPNMLTVSALCAGMTAINFASREMWEASVFAIVVAAILDGLDGRVARMLNAQSKFGAELDSLSDFVSFGVAPPMILYFWVLEGAGRVGWVFVLFFSVCMALRLARFNTALEDPNKQAWENNFFTGVPAPAGALLIMYPLVLSFMFGDDLFRSPFMAGFFLSIIGGLMVSRIPTFSFKKAKIPAAYVLPVMIAVGLFVAFLVSAPWAMLSVIGAIYLGSIPMSFQSYRKWKKRAADGELEEDEEIDVDTSVKEDN</sequence>
<comment type="similarity">
    <text evidence="3 15">Belongs to the CDP-alcohol phosphatidyltransferase class-I family.</text>
</comment>
<evidence type="ECO:0000259" key="17">
    <source>
        <dbReference type="Pfam" id="PF08009"/>
    </source>
</evidence>
<evidence type="ECO:0000256" key="12">
    <source>
        <dbReference type="ARBA" id="ARBA00023209"/>
    </source>
</evidence>
<organism evidence="18 19">
    <name type="scientific">Candidatus Terasakiella magnetica</name>
    <dbReference type="NCBI Taxonomy" id="1867952"/>
    <lineage>
        <taxon>Bacteria</taxon>
        <taxon>Pseudomonadati</taxon>
        <taxon>Pseudomonadota</taxon>
        <taxon>Alphaproteobacteria</taxon>
        <taxon>Rhodospirillales</taxon>
        <taxon>Terasakiellaceae</taxon>
        <taxon>Terasakiella</taxon>
    </lineage>
</organism>
<keyword evidence="7 15" id="KW-0808">Transferase</keyword>
<keyword evidence="9 16" id="KW-1133">Transmembrane helix</keyword>
<accession>A0A1C3RIB0</accession>
<evidence type="ECO:0000256" key="1">
    <source>
        <dbReference type="ARBA" id="ARBA00000287"/>
    </source>
</evidence>
<evidence type="ECO:0000313" key="19">
    <source>
        <dbReference type="Proteomes" id="UP000231658"/>
    </source>
</evidence>
<gene>
    <name evidence="18" type="ORF">MTBPR1_30314</name>
</gene>
<feature type="transmembrane region" description="Helical" evidence="16">
    <location>
        <begin position="142"/>
        <end position="163"/>
    </location>
</feature>
<dbReference type="EC" id="2.7.8.8" evidence="4"/>
<dbReference type="GO" id="GO:0008654">
    <property type="term" value="P:phospholipid biosynthetic process"/>
    <property type="evidence" value="ECO:0007669"/>
    <property type="project" value="UniProtKB-KW"/>
</dbReference>
<evidence type="ECO:0000256" key="9">
    <source>
        <dbReference type="ARBA" id="ARBA00022989"/>
    </source>
</evidence>
<dbReference type="STRING" id="1867952.MTBPR1_30314"/>
<evidence type="ECO:0000256" key="15">
    <source>
        <dbReference type="RuleBase" id="RU003750"/>
    </source>
</evidence>
<dbReference type="Proteomes" id="UP000231658">
    <property type="component" value="Unassembled WGS sequence"/>
</dbReference>
<dbReference type="InterPro" id="IPR012616">
    <property type="entry name" value="CDP-OH_P_trans_C"/>
</dbReference>
<keyword evidence="19" id="KW-1185">Reference proteome</keyword>
<evidence type="ECO:0000256" key="6">
    <source>
        <dbReference type="ARBA" id="ARBA00022516"/>
    </source>
</evidence>
<dbReference type="AlphaFoldDB" id="A0A1C3RIB0"/>
<dbReference type="PROSITE" id="PS00379">
    <property type="entry name" value="CDP_ALCOHOL_P_TRANSF"/>
    <property type="match status" value="1"/>
</dbReference>